<evidence type="ECO:0000256" key="1">
    <source>
        <dbReference type="ARBA" id="ARBA00022679"/>
    </source>
</evidence>
<keyword evidence="1" id="KW-0808">Transferase</keyword>
<evidence type="ECO:0000313" key="4">
    <source>
        <dbReference type="EMBL" id="KAK1152326.1"/>
    </source>
</evidence>
<dbReference type="InterPro" id="IPR050447">
    <property type="entry name" value="Erg6_SMT_methyltransf"/>
</dbReference>
<dbReference type="SUPFAM" id="SSF53335">
    <property type="entry name" value="S-adenosyl-L-methionine-dependent methyltransferases"/>
    <property type="match status" value="1"/>
</dbReference>
<protein>
    <submittedName>
        <fullName evidence="4">Methyltransferase YdaC-like</fullName>
    </submittedName>
</protein>
<dbReference type="InterPro" id="IPR041698">
    <property type="entry name" value="Methyltransf_25"/>
</dbReference>
<accession>A0AAD8FSJ6</accession>
<comment type="similarity">
    <text evidence="2">Belongs to the class I-like SAM-binding methyltransferase superfamily. Erg6/SMT family.</text>
</comment>
<keyword evidence="5" id="KW-1185">Reference proteome</keyword>
<name>A0AAD8FSJ6_ACIOX</name>
<sequence>MKNPSERRTIAGVALNKTLLHVQPTPGSTGMVTKIITQHLGHPKSTLMGWVTQSLMKRNNRFLEENAVRLCEIQADNTVLEVGFRPGLGLQEAVQYLTDPRGKLLGLDYSEYMHKLARERLRDHIASGKVRLFQGRVESIPLPACSVDKVYHCNCHLYWPDMRAGNAELLRVMRPGALMVSTLNLDYLRWGRSLGFLQGANVEPKPYLEALRAAGFTDVHLEEKYDKGRKFEAIFATAEK</sequence>
<organism evidence="4 5">
    <name type="scientific">Acipenser oxyrinchus oxyrinchus</name>
    <dbReference type="NCBI Taxonomy" id="40147"/>
    <lineage>
        <taxon>Eukaryota</taxon>
        <taxon>Metazoa</taxon>
        <taxon>Chordata</taxon>
        <taxon>Craniata</taxon>
        <taxon>Vertebrata</taxon>
        <taxon>Euteleostomi</taxon>
        <taxon>Actinopterygii</taxon>
        <taxon>Chondrostei</taxon>
        <taxon>Acipenseriformes</taxon>
        <taxon>Acipenseridae</taxon>
        <taxon>Acipenser</taxon>
    </lineage>
</organism>
<proteinExistence type="inferred from homology"/>
<dbReference type="GO" id="GO:0005783">
    <property type="term" value="C:endoplasmic reticulum"/>
    <property type="evidence" value="ECO:0007669"/>
    <property type="project" value="TreeGrafter"/>
</dbReference>
<dbReference type="GO" id="GO:0016126">
    <property type="term" value="P:sterol biosynthetic process"/>
    <property type="evidence" value="ECO:0007669"/>
    <property type="project" value="TreeGrafter"/>
</dbReference>
<comment type="caution">
    <text evidence="4">The sequence shown here is derived from an EMBL/GenBank/DDBJ whole genome shotgun (WGS) entry which is preliminary data.</text>
</comment>
<dbReference type="AlphaFoldDB" id="A0AAD8FSJ6"/>
<dbReference type="Pfam" id="PF13649">
    <property type="entry name" value="Methyltransf_25"/>
    <property type="match status" value="1"/>
</dbReference>
<feature type="domain" description="Methyltransferase" evidence="3">
    <location>
        <begin position="79"/>
        <end position="176"/>
    </location>
</feature>
<dbReference type="GO" id="GO:0003838">
    <property type="term" value="F:sterol 24-C-methyltransferase activity"/>
    <property type="evidence" value="ECO:0007669"/>
    <property type="project" value="TreeGrafter"/>
</dbReference>
<evidence type="ECO:0000256" key="2">
    <source>
        <dbReference type="ARBA" id="ARBA00038188"/>
    </source>
</evidence>
<evidence type="ECO:0000259" key="3">
    <source>
        <dbReference type="Pfam" id="PF13649"/>
    </source>
</evidence>
<dbReference type="Proteomes" id="UP001230051">
    <property type="component" value="Unassembled WGS sequence"/>
</dbReference>
<dbReference type="GO" id="GO:0032259">
    <property type="term" value="P:methylation"/>
    <property type="evidence" value="ECO:0007669"/>
    <property type="project" value="UniProtKB-KW"/>
</dbReference>
<reference evidence="4" key="1">
    <citation type="submission" date="2022-02" db="EMBL/GenBank/DDBJ databases">
        <title>Atlantic sturgeon de novo genome assembly.</title>
        <authorList>
            <person name="Stock M."/>
            <person name="Klopp C."/>
            <person name="Guiguen Y."/>
            <person name="Cabau C."/>
            <person name="Parinello H."/>
            <person name="Santidrian Yebra-Pimentel E."/>
            <person name="Kuhl H."/>
            <person name="Dirks R.P."/>
            <person name="Guessner J."/>
            <person name="Wuertz S."/>
            <person name="Du K."/>
            <person name="Schartl M."/>
        </authorList>
    </citation>
    <scope>NUCLEOTIDE SEQUENCE</scope>
    <source>
        <strain evidence="4">STURGEONOMICS-FGT-2020</strain>
        <tissue evidence="4">Whole blood</tissue>
    </source>
</reference>
<dbReference type="PANTHER" id="PTHR44068:SF1">
    <property type="entry name" value="HYPOTHETICAL LOC100005854"/>
    <property type="match status" value="1"/>
</dbReference>
<keyword evidence="4" id="KW-0489">Methyltransferase</keyword>
<dbReference type="PANTHER" id="PTHR44068">
    <property type="entry name" value="ZGC:194242"/>
    <property type="match status" value="1"/>
</dbReference>
<gene>
    <name evidence="4" type="primary">ydaC</name>
    <name evidence="4" type="ORF">AOXY_G31570</name>
</gene>
<dbReference type="Gene3D" id="3.40.50.150">
    <property type="entry name" value="Vaccinia Virus protein VP39"/>
    <property type="match status" value="1"/>
</dbReference>
<evidence type="ECO:0000313" key="5">
    <source>
        <dbReference type="Proteomes" id="UP001230051"/>
    </source>
</evidence>
<dbReference type="EMBL" id="JAGXEW010000047">
    <property type="protein sequence ID" value="KAK1152326.1"/>
    <property type="molecule type" value="Genomic_DNA"/>
</dbReference>
<dbReference type="InterPro" id="IPR029063">
    <property type="entry name" value="SAM-dependent_MTases_sf"/>
</dbReference>